<dbReference type="RefSeq" id="WP_071520979.1">
    <property type="nucleotide sequence ID" value="NZ_MIHH01000008.1"/>
</dbReference>
<name>A0A1J5JGR6_NEOTH</name>
<protein>
    <submittedName>
        <fullName evidence="2">Uncharacterized protein</fullName>
    </submittedName>
</protein>
<comment type="caution">
    <text evidence="2">The sequence shown here is derived from an EMBL/GenBank/DDBJ whole genome shotgun (WGS) entry which is preliminary data.</text>
</comment>
<keyword evidence="1" id="KW-0812">Transmembrane</keyword>
<dbReference type="Proteomes" id="UP000182743">
    <property type="component" value="Unassembled WGS sequence"/>
</dbReference>
<reference evidence="2 3" key="1">
    <citation type="submission" date="2016-08" db="EMBL/GenBank/DDBJ databases">
        <title>Genome-based comparison of Moorella thermoacetic strains.</title>
        <authorList>
            <person name="Poehlein A."/>
            <person name="Bengelsdorf F.R."/>
            <person name="Esser C."/>
            <person name="Duerre P."/>
            <person name="Daniel R."/>
        </authorList>
    </citation>
    <scope>NUCLEOTIDE SEQUENCE [LARGE SCALE GENOMIC DNA]</scope>
    <source>
        <strain evidence="2 3">DSM 11768</strain>
    </source>
</reference>
<feature type="transmembrane region" description="Helical" evidence="1">
    <location>
        <begin position="27"/>
        <end position="48"/>
    </location>
</feature>
<organism evidence="2 3">
    <name type="scientific">Neomoorella thermoacetica</name>
    <name type="common">Clostridium thermoaceticum</name>
    <dbReference type="NCBI Taxonomy" id="1525"/>
    <lineage>
        <taxon>Bacteria</taxon>
        <taxon>Bacillati</taxon>
        <taxon>Bacillota</taxon>
        <taxon>Clostridia</taxon>
        <taxon>Neomoorellales</taxon>
        <taxon>Neomoorellaceae</taxon>
        <taxon>Neomoorella</taxon>
    </lineage>
</organism>
<evidence type="ECO:0000256" key="1">
    <source>
        <dbReference type="SAM" id="Phobius"/>
    </source>
</evidence>
<evidence type="ECO:0000313" key="3">
    <source>
        <dbReference type="Proteomes" id="UP000182743"/>
    </source>
</evidence>
<keyword evidence="1" id="KW-1133">Transmembrane helix</keyword>
<proteinExistence type="predicted"/>
<dbReference type="EMBL" id="MIHH01000008">
    <property type="protein sequence ID" value="OIQ08730.1"/>
    <property type="molecule type" value="Genomic_DNA"/>
</dbReference>
<keyword evidence="1" id="KW-0472">Membrane</keyword>
<accession>A0A1J5JGR6</accession>
<sequence>MIMAGVKKIGRLGLKLIRDERGSFDQLVWAIGAAVVVVAIILVLRVVAPDTVSNLWSAATSWIRSSFGF</sequence>
<gene>
    <name evidence="2" type="ORF">MOOR_16490</name>
</gene>
<evidence type="ECO:0000313" key="2">
    <source>
        <dbReference type="EMBL" id="OIQ08730.1"/>
    </source>
</evidence>
<dbReference type="AlphaFoldDB" id="A0A1J5JGR6"/>